<keyword evidence="2" id="KW-1185">Reference proteome</keyword>
<protein>
    <submittedName>
        <fullName evidence="1">Uncharacterized protein</fullName>
    </submittedName>
</protein>
<organism evidence="1 2">
    <name type="scientific">Marinobacter confluentis</name>
    <dbReference type="NCBI Taxonomy" id="1697557"/>
    <lineage>
        <taxon>Bacteria</taxon>
        <taxon>Pseudomonadati</taxon>
        <taxon>Pseudomonadota</taxon>
        <taxon>Gammaproteobacteria</taxon>
        <taxon>Pseudomonadales</taxon>
        <taxon>Marinobacteraceae</taxon>
        <taxon>Marinobacter</taxon>
    </lineage>
</organism>
<proteinExistence type="predicted"/>
<accession>A0A4Z1CHS0</accession>
<evidence type="ECO:0000313" key="2">
    <source>
        <dbReference type="Proteomes" id="UP000298325"/>
    </source>
</evidence>
<gene>
    <name evidence="1" type="ORF">E5Q11_07970</name>
</gene>
<dbReference type="Proteomes" id="UP000298325">
    <property type="component" value="Unassembled WGS sequence"/>
</dbReference>
<dbReference type="EMBL" id="SRPF01000002">
    <property type="protein sequence ID" value="TGN40212.1"/>
    <property type="molecule type" value="Genomic_DNA"/>
</dbReference>
<dbReference type="RefSeq" id="WP_135802874.1">
    <property type="nucleotide sequence ID" value="NZ_SRPF01000002.1"/>
</dbReference>
<comment type="caution">
    <text evidence="1">The sequence shown here is derived from an EMBL/GenBank/DDBJ whole genome shotgun (WGS) entry which is preliminary data.</text>
</comment>
<evidence type="ECO:0000313" key="1">
    <source>
        <dbReference type="EMBL" id="TGN40212.1"/>
    </source>
</evidence>
<dbReference type="OrthoDB" id="6367234at2"/>
<name>A0A4Z1CHS0_9GAMM</name>
<reference evidence="1 2" key="1">
    <citation type="submission" date="2019-04" db="EMBL/GenBank/DDBJ databases">
        <authorList>
            <person name="Park S."/>
            <person name="Yoon J.-H."/>
        </authorList>
    </citation>
    <scope>NUCLEOTIDE SEQUENCE [LARGE SCALE GENOMIC DNA]</scope>
    <source>
        <strain evidence="1 2">HJM-18</strain>
    </source>
</reference>
<sequence>MKFPTATVILVSSALAFVLWSQTREPAAPLDASRFANLSANPVERGSAVDWITEQLPRLCEEATGLPEDSREHADCMAASESKEPSCRRAMADRFPALIGSEQTFRDLSVTMMDCLVQQSRLLGE</sequence>
<dbReference type="AlphaFoldDB" id="A0A4Z1CHS0"/>